<sequence length="146" mass="17049">MRYDSLAFLQKQINIDNPFAELANQEYEAFIFTSDGRTYQSRKAKKTPLKKGYFLAFWQKNSTNTNEPFDANNSADYLIVSVLDEVKIGYFEFTKAALIKHNILTNNNIVGKMAFRVYPTWEYDLNKTALKTQSWQSHYFTDLSNN</sequence>
<evidence type="ECO:0000313" key="2">
    <source>
        <dbReference type="Proteomes" id="UP000789707"/>
    </source>
</evidence>
<reference evidence="1 2" key="1">
    <citation type="submission" date="2021-11" db="EMBL/GenBank/DDBJ databases">
        <authorList>
            <person name="Depoorter E."/>
        </authorList>
    </citation>
    <scope>NUCLEOTIDE SEQUENCE [LARGE SCALE GENOMIC DNA]</scope>
    <source>
        <strain evidence="1 2">LMG 24289</strain>
    </source>
</reference>
<accession>A0ABM8Z8T7</accession>
<evidence type="ECO:0008006" key="3">
    <source>
        <dbReference type="Google" id="ProtNLM"/>
    </source>
</evidence>
<dbReference type="InterPro" id="IPR038231">
    <property type="entry name" value="MepB-like_sf"/>
</dbReference>
<comment type="caution">
    <text evidence="1">The sequence shown here is derived from an EMBL/GenBank/DDBJ whole genome shotgun (WGS) entry which is preliminary data.</text>
</comment>
<dbReference type="Gene3D" id="3.40.1350.140">
    <property type="entry name" value="MepB-like"/>
    <property type="match status" value="1"/>
</dbReference>
<organism evidence="1 2">
    <name type="scientific">Periweissella fabaria</name>
    <dbReference type="NCBI Taxonomy" id="546157"/>
    <lineage>
        <taxon>Bacteria</taxon>
        <taxon>Bacillati</taxon>
        <taxon>Bacillota</taxon>
        <taxon>Bacilli</taxon>
        <taxon>Lactobacillales</taxon>
        <taxon>Lactobacillaceae</taxon>
        <taxon>Periweissella</taxon>
    </lineage>
</organism>
<keyword evidence="2" id="KW-1185">Reference proteome</keyword>
<dbReference type="PIRSF" id="PIRSF032285">
    <property type="entry name" value="UCP032285"/>
    <property type="match status" value="1"/>
</dbReference>
<proteinExistence type="predicted"/>
<evidence type="ECO:0000313" key="1">
    <source>
        <dbReference type="EMBL" id="CAH0417576.1"/>
    </source>
</evidence>
<gene>
    <name evidence="1" type="ORF">WFA24289_01918</name>
</gene>
<dbReference type="RefSeq" id="WP_230097592.1">
    <property type="nucleotide sequence ID" value="NZ_CAKKNS010000014.1"/>
</dbReference>
<protein>
    <recommendedName>
        <fullName evidence="3">MepB protein</fullName>
    </recommendedName>
</protein>
<name>A0ABM8Z8T7_9LACO</name>
<dbReference type="Proteomes" id="UP000789707">
    <property type="component" value="Unassembled WGS sequence"/>
</dbReference>
<dbReference type="InterPro" id="IPR011235">
    <property type="entry name" value="MepB-like"/>
</dbReference>
<dbReference type="Pfam" id="PF08877">
    <property type="entry name" value="MepB-like"/>
    <property type="match status" value="1"/>
</dbReference>
<dbReference type="EMBL" id="CAKKNS010000014">
    <property type="protein sequence ID" value="CAH0417576.1"/>
    <property type="molecule type" value="Genomic_DNA"/>
</dbReference>